<evidence type="ECO:0008006" key="2">
    <source>
        <dbReference type="Google" id="ProtNLM"/>
    </source>
</evidence>
<reference evidence="1" key="1">
    <citation type="submission" date="2007-10" db="EMBL/GenBank/DDBJ databases">
        <title>Complete sequence of Methanococcus maripaludis C6.</title>
        <authorList>
            <consortium name="US DOE Joint Genome Institute"/>
            <person name="Copeland A."/>
            <person name="Lucas S."/>
            <person name="Lapidus A."/>
            <person name="Barry K."/>
            <person name="Glavina del Rio T."/>
            <person name="Dalin E."/>
            <person name="Tice H."/>
            <person name="Pitluck S."/>
            <person name="Clum A."/>
            <person name="Schmutz J."/>
            <person name="Larimer F."/>
            <person name="Land M."/>
            <person name="Hauser L."/>
            <person name="Kyrpides N."/>
            <person name="Mikhailova N."/>
            <person name="Sieprawska-Lupa M."/>
            <person name="Whitman W.B."/>
            <person name="Richardson P."/>
        </authorList>
    </citation>
    <scope>NUCLEOTIDE SEQUENCE [LARGE SCALE GENOMIC DNA]</scope>
    <source>
        <strain evidence="1">C6</strain>
    </source>
</reference>
<accession>A9A7H0</accession>
<dbReference type="Gene3D" id="1.10.10.1400">
    <property type="entry name" value="Terminase, small subunit, N-terminal DNA-binding domain, HTH motif"/>
    <property type="match status" value="1"/>
</dbReference>
<proteinExistence type="predicted"/>
<dbReference type="KEGG" id="mmx:MmarC6_0094"/>
<dbReference type="STRING" id="444158.MmarC6_0094"/>
<name>A9A7H0_METM6</name>
<dbReference type="HOGENOM" id="CLU_1168582_0_0_2"/>
<evidence type="ECO:0000313" key="1">
    <source>
        <dbReference type="EMBL" id="ABX00918.1"/>
    </source>
</evidence>
<dbReference type="InterPro" id="IPR005335">
    <property type="entry name" value="Terminase_ssu"/>
</dbReference>
<dbReference type="PhylomeDB" id="A9A7H0"/>
<dbReference type="Pfam" id="PF03592">
    <property type="entry name" value="Terminase_2"/>
    <property type="match status" value="1"/>
</dbReference>
<gene>
    <name evidence="1" type="ordered locus">MmarC6_0094</name>
</gene>
<sequence>MVNPSITDPDYAKYLEELGKQQDCQFCANFKEDPKKGMTCKKWAQLESQNLSPLEVMSGSIICGLYKEIELKENQKRFCERYLVHGNLARAATEAGYSEKRARQQGSDLFKLPYIQAHMKYLRHVRIDEECKMDMNFIRKQLKEIIEGKTGFKKTYTKEIPFMRIDDRGGVSVDHMEEYYTEDIPTSDRDRIAAMALVCKLEGYTDKIDDKPVENPAIIELLAQQGADKSSFRAGKT</sequence>
<protein>
    <recommendedName>
        <fullName evidence="2">Phage terminase small subunit</fullName>
    </recommendedName>
</protein>
<dbReference type="InterPro" id="IPR038713">
    <property type="entry name" value="Terminase_Gp1_N_sf"/>
</dbReference>
<dbReference type="EMBL" id="CP000867">
    <property type="protein sequence ID" value="ABX00918.1"/>
    <property type="molecule type" value="Genomic_DNA"/>
</dbReference>
<dbReference type="AlphaFoldDB" id="A9A7H0"/>
<organism evidence="1">
    <name type="scientific">Methanococcus maripaludis (strain C6 / ATCC BAA-1332)</name>
    <dbReference type="NCBI Taxonomy" id="444158"/>
    <lineage>
        <taxon>Archaea</taxon>
        <taxon>Methanobacteriati</taxon>
        <taxon>Methanobacteriota</taxon>
        <taxon>Methanomada group</taxon>
        <taxon>Methanococci</taxon>
        <taxon>Methanococcales</taxon>
        <taxon>Methanococcaceae</taxon>
        <taxon>Methanococcus</taxon>
    </lineage>
</organism>
<dbReference type="GO" id="GO:0051276">
    <property type="term" value="P:chromosome organization"/>
    <property type="evidence" value="ECO:0007669"/>
    <property type="project" value="InterPro"/>
</dbReference>